<dbReference type="SUPFAM" id="SSF54427">
    <property type="entry name" value="NTF2-like"/>
    <property type="match status" value="1"/>
</dbReference>
<dbReference type="Proteomes" id="UP000704467">
    <property type="component" value="Unassembled WGS sequence"/>
</dbReference>
<proteinExistence type="predicted"/>
<keyword evidence="3" id="KW-1185">Reference proteome</keyword>
<organism evidence="2 3">
    <name type="scientific">Brucella haematophila</name>
    <dbReference type="NCBI Taxonomy" id="419474"/>
    <lineage>
        <taxon>Bacteria</taxon>
        <taxon>Pseudomonadati</taxon>
        <taxon>Pseudomonadota</taxon>
        <taxon>Alphaproteobacteria</taxon>
        <taxon>Hyphomicrobiales</taxon>
        <taxon>Brucellaceae</taxon>
        <taxon>Brucella/Ochrobactrum group</taxon>
        <taxon>Brucella</taxon>
    </lineage>
</organism>
<dbReference type="EMBL" id="JAAVLN010000002">
    <property type="protein sequence ID" value="NKC04212.1"/>
    <property type="molecule type" value="Genomic_DNA"/>
</dbReference>
<feature type="domain" description="SnoaL-like" evidence="1">
    <location>
        <begin position="24"/>
        <end position="129"/>
    </location>
</feature>
<dbReference type="InterPro" id="IPR032710">
    <property type="entry name" value="NTF2-like_dom_sf"/>
</dbReference>
<evidence type="ECO:0000313" key="3">
    <source>
        <dbReference type="Proteomes" id="UP000704467"/>
    </source>
</evidence>
<accession>A0ABX1DMM4</accession>
<dbReference type="Pfam" id="PF12680">
    <property type="entry name" value="SnoaL_2"/>
    <property type="match status" value="1"/>
</dbReference>
<evidence type="ECO:0000313" key="2">
    <source>
        <dbReference type="EMBL" id="NKC04212.1"/>
    </source>
</evidence>
<dbReference type="Gene3D" id="3.10.450.50">
    <property type="match status" value="1"/>
</dbReference>
<sequence>MPIGRGFFFRDMLEIAMDQSTLIDRFYSAYTSRDAEGAASLYHADGWHEEVAMAKRRQGRAALAEGLTGFWRMLPDVAWERRGYIRSGNQVAVPYHMTGTFTPRGDNVEPRQIALDGLHIFEFQDGLLVGTKDMWDLDLFKAQMS</sequence>
<name>A0ABX1DMM4_9HYPH</name>
<gene>
    <name evidence="2" type="ORF">HED55_16130</name>
</gene>
<dbReference type="InterPro" id="IPR037401">
    <property type="entry name" value="SnoaL-like"/>
</dbReference>
<comment type="caution">
    <text evidence="2">The sequence shown here is derived from an EMBL/GenBank/DDBJ whole genome shotgun (WGS) entry which is preliminary data.</text>
</comment>
<protein>
    <submittedName>
        <fullName evidence="2">Nuclear transport factor 2 family protein</fullName>
    </submittedName>
</protein>
<evidence type="ECO:0000259" key="1">
    <source>
        <dbReference type="Pfam" id="PF12680"/>
    </source>
</evidence>
<reference evidence="2 3" key="1">
    <citation type="submission" date="2020-03" db="EMBL/GenBank/DDBJ databases">
        <title>Whole genome sequencing of clinical and environmental type strains of Ochrobactrum.</title>
        <authorList>
            <person name="Dharne M."/>
        </authorList>
    </citation>
    <scope>NUCLEOTIDE SEQUENCE [LARGE SCALE GENOMIC DNA]</scope>
    <source>
        <strain evidence="2 3">CIP 109452</strain>
    </source>
</reference>